<sequence length="470" mass="48595">MTAARPQVVVIGDVLLDETLEGPVLRISPEAPVPVVSTPGQHYTPGGAGLAALLAANHAGDDQAVTLITALNDDQAGTNLLSLLSSAGVEVINLGTDAPTAVKTRIRSSGQTLLMLDRATPATTPTALTSAARTALRNASAILVSDYGRGITAHPDTRNLLSELAAHIPVIWDPHPRGSTPVPGTTMVTPNSSEAHHFATPGVSGQPPITALAADTRAGEVLLKLWKAKHIAVTRGSHGIVLVCTSGAAPVVIPAPAVNAVDTCGAGDAFAADIATQLALGVLPTTATAHAVRAAAAFVAKQSIEQRECSSPDTTHDILQRVARRRAEGATIVATGGCFDLLHRGHITMLQQARALGDLLVVCLNSDESVTRLKGHPRPIVTAADRAAVLSALGCVDEVVVFDEDTPEQILDLLRPDVFVKGGDYAAGDLPERTTIESHGGQIVLVTYLDGRSSTHIINRATSTTPHATA</sequence>
<dbReference type="GO" id="GO:0033785">
    <property type="term" value="F:heptose 7-phosphate kinase activity"/>
    <property type="evidence" value="ECO:0007669"/>
    <property type="project" value="TreeGrafter"/>
</dbReference>
<dbReference type="InterPro" id="IPR011611">
    <property type="entry name" value="PfkB_dom"/>
</dbReference>
<keyword evidence="6" id="KW-0511">Multifunctional enzyme</keyword>
<accession>A0A9X1NN44</accession>
<evidence type="ECO:0000259" key="9">
    <source>
        <dbReference type="Pfam" id="PF00294"/>
    </source>
</evidence>
<feature type="domain" description="Cytidyltransferase-like" evidence="10">
    <location>
        <begin position="335"/>
        <end position="428"/>
    </location>
</feature>
<comment type="caution">
    <text evidence="11">The sequence shown here is derived from an EMBL/GenBank/DDBJ whole genome shotgun (WGS) entry which is preliminary data.</text>
</comment>
<evidence type="ECO:0000256" key="3">
    <source>
        <dbReference type="ARBA" id="ARBA00022695"/>
    </source>
</evidence>
<dbReference type="InterPro" id="IPR014729">
    <property type="entry name" value="Rossmann-like_a/b/a_fold"/>
</dbReference>
<keyword evidence="3 11" id="KW-0548">Nucleotidyltransferase</keyword>
<dbReference type="SUPFAM" id="SSF52374">
    <property type="entry name" value="Nucleotidylyl transferase"/>
    <property type="match status" value="1"/>
</dbReference>
<protein>
    <recommendedName>
        <fullName evidence="1">D-glycero-beta-D-manno-heptose 1-phosphate adenylyltransferase</fullName>
        <ecNumber evidence="1">2.7.7.70</ecNumber>
    </recommendedName>
</protein>
<feature type="domain" description="Carbohydrate kinase PfkB" evidence="9">
    <location>
        <begin position="7"/>
        <end position="302"/>
    </location>
</feature>
<keyword evidence="7" id="KW-0119">Carbohydrate metabolism</keyword>
<dbReference type="NCBIfam" id="TIGR00125">
    <property type="entry name" value="cyt_tran_rel"/>
    <property type="match status" value="1"/>
</dbReference>
<evidence type="ECO:0000256" key="2">
    <source>
        <dbReference type="ARBA" id="ARBA00022679"/>
    </source>
</evidence>
<evidence type="ECO:0000256" key="8">
    <source>
        <dbReference type="ARBA" id="ARBA00047428"/>
    </source>
</evidence>
<evidence type="ECO:0000256" key="6">
    <source>
        <dbReference type="ARBA" id="ARBA00023268"/>
    </source>
</evidence>
<dbReference type="GO" id="GO:0016773">
    <property type="term" value="F:phosphotransferase activity, alcohol group as acceptor"/>
    <property type="evidence" value="ECO:0007669"/>
    <property type="project" value="InterPro"/>
</dbReference>
<dbReference type="SUPFAM" id="SSF53613">
    <property type="entry name" value="Ribokinase-like"/>
    <property type="match status" value="1"/>
</dbReference>
<evidence type="ECO:0000256" key="5">
    <source>
        <dbReference type="ARBA" id="ARBA00022840"/>
    </source>
</evidence>
<keyword evidence="4" id="KW-0547">Nucleotide-binding</keyword>
<dbReference type="NCBIfam" id="TIGR02199">
    <property type="entry name" value="rfaE_dom_II"/>
    <property type="match status" value="1"/>
</dbReference>
<dbReference type="GO" id="GO:0005524">
    <property type="term" value="F:ATP binding"/>
    <property type="evidence" value="ECO:0007669"/>
    <property type="project" value="UniProtKB-KW"/>
</dbReference>
<dbReference type="EMBL" id="JAJOMB010000027">
    <property type="protein sequence ID" value="MCD5316128.1"/>
    <property type="molecule type" value="Genomic_DNA"/>
</dbReference>
<dbReference type="GO" id="GO:0033786">
    <property type="term" value="F:heptose-1-phosphate adenylyltransferase activity"/>
    <property type="evidence" value="ECO:0007669"/>
    <property type="project" value="TreeGrafter"/>
</dbReference>
<dbReference type="Proteomes" id="UP001138997">
    <property type="component" value="Unassembled WGS sequence"/>
</dbReference>
<gene>
    <name evidence="11" type="primary">rfaE2</name>
    <name evidence="11" type="ORF">LR394_35050</name>
</gene>
<evidence type="ECO:0000256" key="4">
    <source>
        <dbReference type="ARBA" id="ARBA00022741"/>
    </source>
</evidence>
<dbReference type="AlphaFoldDB" id="A0A9X1NN44"/>
<dbReference type="InterPro" id="IPR004821">
    <property type="entry name" value="Cyt_trans-like"/>
</dbReference>
<comment type="catalytic activity">
    <reaction evidence="8">
        <text>D-glycero-beta-D-manno-heptose 1-phosphate + ATP + H(+) = ADP-D-glycero-beta-D-manno-heptose + diphosphate</text>
        <dbReference type="Rhea" id="RHEA:27465"/>
        <dbReference type="ChEBI" id="CHEBI:15378"/>
        <dbReference type="ChEBI" id="CHEBI:30616"/>
        <dbReference type="ChEBI" id="CHEBI:33019"/>
        <dbReference type="ChEBI" id="CHEBI:59967"/>
        <dbReference type="ChEBI" id="CHEBI:61593"/>
        <dbReference type="EC" id="2.7.7.70"/>
    </reaction>
</comment>
<dbReference type="Gene3D" id="3.40.50.620">
    <property type="entry name" value="HUPs"/>
    <property type="match status" value="1"/>
</dbReference>
<evidence type="ECO:0000259" key="10">
    <source>
        <dbReference type="Pfam" id="PF01467"/>
    </source>
</evidence>
<organism evidence="11 12">
    <name type="scientific">Kineosporia babensis</name>
    <dbReference type="NCBI Taxonomy" id="499548"/>
    <lineage>
        <taxon>Bacteria</taxon>
        <taxon>Bacillati</taxon>
        <taxon>Actinomycetota</taxon>
        <taxon>Actinomycetes</taxon>
        <taxon>Kineosporiales</taxon>
        <taxon>Kineosporiaceae</taxon>
        <taxon>Kineosporia</taxon>
    </lineage>
</organism>
<dbReference type="EC" id="2.7.7.70" evidence="1"/>
<keyword evidence="5" id="KW-0067">ATP-binding</keyword>
<dbReference type="Pfam" id="PF00294">
    <property type="entry name" value="PfkB"/>
    <property type="match status" value="1"/>
</dbReference>
<dbReference type="Gene3D" id="3.40.1190.20">
    <property type="match status" value="1"/>
</dbReference>
<dbReference type="InterPro" id="IPR011914">
    <property type="entry name" value="RfaE_dom_II"/>
</dbReference>
<reference evidence="11" key="1">
    <citation type="submission" date="2021-11" db="EMBL/GenBank/DDBJ databases">
        <title>Streptomyces corallinus and Kineosporia corallina sp. nov., two new coral-derived marine actinobacteria.</title>
        <authorList>
            <person name="Buangrab K."/>
            <person name="Sutthacheep M."/>
            <person name="Yeemin T."/>
            <person name="Harunari E."/>
            <person name="Igarashi Y."/>
            <person name="Sripreechasak P."/>
            <person name="Kanchanasin P."/>
            <person name="Tanasupawat S."/>
            <person name="Phongsopitanun W."/>
        </authorList>
    </citation>
    <scope>NUCLEOTIDE SEQUENCE</scope>
    <source>
        <strain evidence="11">JCM 31032</strain>
    </source>
</reference>
<evidence type="ECO:0000313" key="12">
    <source>
        <dbReference type="Proteomes" id="UP001138997"/>
    </source>
</evidence>
<evidence type="ECO:0000256" key="1">
    <source>
        <dbReference type="ARBA" id="ARBA00012519"/>
    </source>
</evidence>
<evidence type="ECO:0000313" key="11">
    <source>
        <dbReference type="EMBL" id="MCD5316128.1"/>
    </source>
</evidence>
<dbReference type="PANTHER" id="PTHR46969:SF1">
    <property type="entry name" value="BIFUNCTIONAL PROTEIN HLDE"/>
    <property type="match status" value="1"/>
</dbReference>
<proteinExistence type="predicted"/>
<dbReference type="GO" id="GO:0005829">
    <property type="term" value="C:cytosol"/>
    <property type="evidence" value="ECO:0007669"/>
    <property type="project" value="TreeGrafter"/>
</dbReference>
<evidence type="ECO:0000256" key="7">
    <source>
        <dbReference type="ARBA" id="ARBA00023277"/>
    </source>
</evidence>
<dbReference type="Pfam" id="PF01467">
    <property type="entry name" value="CTP_transf_like"/>
    <property type="match status" value="1"/>
</dbReference>
<keyword evidence="2" id="KW-0808">Transferase</keyword>
<dbReference type="InterPro" id="IPR029056">
    <property type="entry name" value="Ribokinase-like"/>
</dbReference>
<dbReference type="PANTHER" id="PTHR46969">
    <property type="entry name" value="BIFUNCTIONAL PROTEIN HLDE"/>
    <property type="match status" value="1"/>
</dbReference>
<name>A0A9X1NN44_9ACTN</name>
<keyword evidence="12" id="KW-1185">Reference proteome</keyword>